<dbReference type="AlphaFoldDB" id="A0AAE1D488"/>
<dbReference type="Proteomes" id="UP001283361">
    <property type="component" value="Unassembled WGS sequence"/>
</dbReference>
<protein>
    <submittedName>
        <fullName evidence="1">Uncharacterized protein</fullName>
    </submittedName>
</protein>
<gene>
    <name evidence="1" type="ORF">RRG08_015746</name>
</gene>
<name>A0AAE1D488_9GAST</name>
<keyword evidence="2" id="KW-1185">Reference proteome</keyword>
<dbReference type="EMBL" id="JAWDGP010005538">
    <property type="protein sequence ID" value="KAK3756210.1"/>
    <property type="molecule type" value="Genomic_DNA"/>
</dbReference>
<evidence type="ECO:0000313" key="2">
    <source>
        <dbReference type="Proteomes" id="UP001283361"/>
    </source>
</evidence>
<evidence type="ECO:0000313" key="1">
    <source>
        <dbReference type="EMBL" id="KAK3756210.1"/>
    </source>
</evidence>
<proteinExistence type="predicted"/>
<reference evidence="1" key="1">
    <citation type="journal article" date="2023" name="G3 (Bethesda)">
        <title>A reference genome for the long-term kleptoplast-retaining sea slug Elysia crispata morphotype clarki.</title>
        <authorList>
            <person name="Eastman K.E."/>
            <person name="Pendleton A.L."/>
            <person name="Shaikh M.A."/>
            <person name="Suttiyut T."/>
            <person name="Ogas R."/>
            <person name="Tomko P."/>
            <person name="Gavelis G."/>
            <person name="Widhalm J.R."/>
            <person name="Wisecaver J.H."/>
        </authorList>
    </citation>
    <scope>NUCLEOTIDE SEQUENCE</scope>
    <source>
        <strain evidence="1">ECLA1</strain>
    </source>
</reference>
<sequence length="97" mass="11029">MINTSQRTKTPTQWQQASWVKPSYGLARPAALRLLESLKSLEDDKFHWTASLEQRPSMLLVEASCTGFDQFSAELTSGFKIFQSPNPIRFPNFGLLH</sequence>
<comment type="caution">
    <text evidence="1">The sequence shown here is derived from an EMBL/GenBank/DDBJ whole genome shotgun (WGS) entry which is preliminary data.</text>
</comment>
<organism evidence="1 2">
    <name type="scientific">Elysia crispata</name>
    <name type="common">lettuce slug</name>
    <dbReference type="NCBI Taxonomy" id="231223"/>
    <lineage>
        <taxon>Eukaryota</taxon>
        <taxon>Metazoa</taxon>
        <taxon>Spiralia</taxon>
        <taxon>Lophotrochozoa</taxon>
        <taxon>Mollusca</taxon>
        <taxon>Gastropoda</taxon>
        <taxon>Heterobranchia</taxon>
        <taxon>Euthyneura</taxon>
        <taxon>Panpulmonata</taxon>
        <taxon>Sacoglossa</taxon>
        <taxon>Placobranchoidea</taxon>
        <taxon>Plakobranchidae</taxon>
        <taxon>Elysia</taxon>
    </lineage>
</organism>
<accession>A0AAE1D488</accession>